<evidence type="ECO:0000313" key="2">
    <source>
        <dbReference type="Proteomes" id="UP001164539"/>
    </source>
</evidence>
<proteinExistence type="predicted"/>
<dbReference type="Proteomes" id="UP001164539">
    <property type="component" value="Chromosome 8"/>
</dbReference>
<reference evidence="1 2" key="1">
    <citation type="journal article" date="2023" name="Science">
        <title>Complex scaffold remodeling in plant triterpene biosynthesis.</title>
        <authorList>
            <person name="De La Pena R."/>
            <person name="Hodgson H."/>
            <person name="Liu J.C."/>
            <person name="Stephenson M.J."/>
            <person name="Martin A.C."/>
            <person name="Owen C."/>
            <person name="Harkess A."/>
            <person name="Leebens-Mack J."/>
            <person name="Jimenez L.E."/>
            <person name="Osbourn A."/>
            <person name="Sattely E.S."/>
        </authorList>
    </citation>
    <scope>NUCLEOTIDE SEQUENCE [LARGE SCALE GENOMIC DNA]</scope>
    <source>
        <strain evidence="2">cv. JPN11</strain>
        <tissue evidence="1">Leaf</tissue>
    </source>
</reference>
<sequence>MREIMSSFSKSASTSTSSENDSELRRGPWTLEEDTLLIHYIARHGEGRWNLLAKRSGLKRTGKSCRLRWLNYLKPDVKRGNLTPQEQISILELHSKWGNRWSKIAQHLPGRTDNEIKNYWRTRVQKQARHLKIDANSTAFQDVIRCFWMPRLLQKMDGSSSLSMLSQNSALVSGQSLQQYSAISALPQVSSQQEPIDIVSAGNIQRFDHHELNSSDSEHGATSCISSSESMNISQISQFSDYPTSPFHVTNSSADYNTFAKDFCQFDNTCCDMETIPQPENMPAAAAAGEYFGNPVRGFQMEDNSWVEYDLADSMWNIDELWQFKNSSLEKGT</sequence>
<evidence type="ECO:0000313" key="1">
    <source>
        <dbReference type="EMBL" id="KAJ4713409.1"/>
    </source>
</evidence>
<dbReference type="EMBL" id="CM051401">
    <property type="protein sequence ID" value="KAJ4713409.1"/>
    <property type="molecule type" value="Genomic_DNA"/>
</dbReference>
<comment type="caution">
    <text evidence="1">The sequence shown here is derived from an EMBL/GenBank/DDBJ whole genome shotgun (WGS) entry which is preliminary data.</text>
</comment>
<keyword evidence="2" id="KW-1185">Reference proteome</keyword>
<organism evidence="1 2">
    <name type="scientific">Melia azedarach</name>
    <name type="common">Chinaberry tree</name>
    <dbReference type="NCBI Taxonomy" id="155640"/>
    <lineage>
        <taxon>Eukaryota</taxon>
        <taxon>Viridiplantae</taxon>
        <taxon>Streptophyta</taxon>
        <taxon>Embryophyta</taxon>
        <taxon>Tracheophyta</taxon>
        <taxon>Spermatophyta</taxon>
        <taxon>Magnoliopsida</taxon>
        <taxon>eudicotyledons</taxon>
        <taxon>Gunneridae</taxon>
        <taxon>Pentapetalae</taxon>
        <taxon>rosids</taxon>
        <taxon>malvids</taxon>
        <taxon>Sapindales</taxon>
        <taxon>Meliaceae</taxon>
        <taxon>Melia</taxon>
    </lineage>
</organism>
<name>A0ACC1XPJ9_MELAZ</name>
<protein>
    <submittedName>
        <fullName evidence="1">Myb transcription factor</fullName>
    </submittedName>
</protein>
<gene>
    <name evidence="1" type="ORF">OWV82_015505</name>
</gene>
<accession>A0ACC1XPJ9</accession>